<dbReference type="GO" id="GO:0008410">
    <property type="term" value="F:CoA-transferase activity"/>
    <property type="evidence" value="ECO:0007669"/>
    <property type="project" value="TreeGrafter"/>
</dbReference>
<gene>
    <name evidence="2" type="ORF">SAMN04487993_100735</name>
</gene>
<dbReference type="RefSeq" id="WP_089846193.1">
    <property type="nucleotide sequence ID" value="NZ_FNEJ01000007.1"/>
</dbReference>
<name>A0A1G8LW72_9RHOB</name>
<dbReference type="PANTHER" id="PTHR48207:SF4">
    <property type="entry name" value="BLL6097 PROTEIN"/>
    <property type="match status" value="1"/>
</dbReference>
<dbReference type="InterPro" id="IPR050483">
    <property type="entry name" value="CoA-transferase_III_domain"/>
</dbReference>
<sequence>MRPFERLRVIDATHVLAGPFAAYQLAVMGADVIKIDRPGEPDQVRLQGPDADLSAAEMGTTYLAQGANKRSAALDLKTPGGQEALRALLRDADVFVENYRPGALASLGLGYDEIARINPRLVYCSVSAFGQDGPRGPETGYDFVFQAVAGLMALTGTEETGPLKSGAPVVDYATGYMTAFAISAALFHRERTGRGQHIDLAMFDATLMLMSTHVTALTAGGKAPHPEGNRFNVAGVGAYDTADGLLMLGAANMRQQKRLWEALDRPDMVKTRHADRIPAHAAEAAVLREVMLTRTASEWEAYLRDHGVPAGKVRPLEEALADPQLAHRGVLQPLPQPLGRAGEYRVPVAPFLMSEGSPSVSTPPPHLGAHTTEVLAEAGFDPERVAALLSEGAAVQGRAPGADQ</sequence>
<evidence type="ECO:0000256" key="1">
    <source>
        <dbReference type="ARBA" id="ARBA00022679"/>
    </source>
</evidence>
<dbReference type="AlphaFoldDB" id="A0A1G8LW72"/>
<protein>
    <submittedName>
        <fullName evidence="2">Crotonobetainyl-CoA:carnitine CoA-transferase CaiB</fullName>
    </submittedName>
</protein>
<dbReference type="Pfam" id="PF02515">
    <property type="entry name" value="CoA_transf_3"/>
    <property type="match status" value="1"/>
</dbReference>
<dbReference type="InterPro" id="IPR044855">
    <property type="entry name" value="CoA-Trfase_III_dom3_sf"/>
</dbReference>
<dbReference type="Gene3D" id="3.30.1540.10">
    <property type="entry name" value="formyl-coa transferase, domain 3"/>
    <property type="match status" value="1"/>
</dbReference>
<accession>A0A1G8LW72</accession>
<dbReference type="InterPro" id="IPR003673">
    <property type="entry name" value="CoA-Trfase_fam_III"/>
</dbReference>
<dbReference type="PANTHER" id="PTHR48207">
    <property type="entry name" value="SUCCINATE--HYDROXYMETHYLGLUTARATE COA-TRANSFERASE"/>
    <property type="match status" value="1"/>
</dbReference>
<dbReference type="SUPFAM" id="SSF89796">
    <property type="entry name" value="CoA-transferase family III (CaiB/BaiF)"/>
    <property type="match status" value="1"/>
</dbReference>
<keyword evidence="3" id="KW-1185">Reference proteome</keyword>
<dbReference type="Gene3D" id="3.40.50.10540">
    <property type="entry name" value="Crotonobetainyl-coa:carnitine coa-transferase, domain 1"/>
    <property type="match status" value="1"/>
</dbReference>
<dbReference type="EMBL" id="FNEJ01000007">
    <property type="protein sequence ID" value="SDI59929.1"/>
    <property type="molecule type" value="Genomic_DNA"/>
</dbReference>
<reference evidence="2 3" key="1">
    <citation type="submission" date="2016-10" db="EMBL/GenBank/DDBJ databases">
        <authorList>
            <person name="de Groot N.N."/>
        </authorList>
    </citation>
    <scope>NUCLEOTIDE SEQUENCE [LARGE SCALE GENOMIC DNA]</scope>
    <source>
        <strain evidence="2 3">DSM 26424</strain>
    </source>
</reference>
<dbReference type="Proteomes" id="UP000199093">
    <property type="component" value="Unassembled WGS sequence"/>
</dbReference>
<evidence type="ECO:0000313" key="3">
    <source>
        <dbReference type="Proteomes" id="UP000199093"/>
    </source>
</evidence>
<dbReference type="InterPro" id="IPR023606">
    <property type="entry name" value="CoA-Trfase_III_dom_1_sf"/>
</dbReference>
<proteinExistence type="predicted"/>
<dbReference type="OrthoDB" id="7208981at2"/>
<dbReference type="STRING" id="555512.SAMN04487993_100735"/>
<organism evidence="2 3">
    <name type="scientific">Salipiger marinus</name>
    <dbReference type="NCBI Taxonomy" id="555512"/>
    <lineage>
        <taxon>Bacteria</taxon>
        <taxon>Pseudomonadati</taxon>
        <taxon>Pseudomonadota</taxon>
        <taxon>Alphaproteobacteria</taxon>
        <taxon>Rhodobacterales</taxon>
        <taxon>Roseobacteraceae</taxon>
        <taxon>Salipiger</taxon>
    </lineage>
</organism>
<evidence type="ECO:0000313" key="2">
    <source>
        <dbReference type="EMBL" id="SDI59929.1"/>
    </source>
</evidence>
<keyword evidence="1 2" id="KW-0808">Transferase</keyword>